<dbReference type="EMBL" id="CP012526">
    <property type="protein sequence ID" value="ALC46584.1"/>
    <property type="molecule type" value="Genomic_DNA"/>
</dbReference>
<gene>
    <name evidence="2" type="ORF">Dbus_chr3Rg1334</name>
</gene>
<organism evidence="2 3">
    <name type="scientific">Drosophila busckii</name>
    <name type="common">Fruit fly</name>
    <dbReference type="NCBI Taxonomy" id="30019"/>
    <lineage>
        <taxon>Eukaryota</taxon>
        <taxon>Metazoa</taxon>
        <taxon>Ecdysozoa</taxon>
        <taxon>Arthropoda</taxon>
        <taxon>Hexapoda</taxon>
        <taxon>Insecta</taxon>
        <taxon>Pterygota</taxon>
        <taxon>Neoptera</taxon>
        <taxon>Endopterygota</taxon>
        <taxon>Diptera</taxon>
        <taxon>Brachycera</taxon>
        <taxon>Muscomorpha</taxon>
        <taxon>Ephydroidea</taxon>
        <taxon>Drosophilidae</taxon>
        <taxon>Drosophila</taxon>
    </lineage>
</organism>
<dbReference type="AlphaFoldDB" id="A0A0M4EIN3"/>
<name>A0A0M4EIN3_DROBS</name>
<evidence type="ECO:0000313" key="2">
    <source>
        <dbReference type="EMBL" id="ALC46584.1"/>
    </source>
</evidence>
<protein>
    <submittedName>
        <fullName evidence="2">CG1971</fullName>
    </submittedName>
</protein>
<dbReference type="OrthoDB" id="8034037at2759"/>
<dbReference type="Proteomes" id="UP000494163">
    <property type="component" value="Chromosome 3R"/>
</dbReference>
<reference evidence="2 3" key="1">
    <citation type="submission" date="2015-08" db="EMBL/GenBank/DDBJ databases">
        <title>Ancestral chromatin configuration constrains chromatin evolution on differentiating sex chromosomes in Drosophila.</title>
        <authorList>
            <person name="Zhou Q."/>
            <person name="Bachtrog D."/>
        </authorList>
    </citation>
    <scope>NUCLEOTIDE SEQUENCE [LARGE SCALE GENOMIC DNA]</scope>
    <source>
        <tissue evidence="2">Whole larvae</tissue>
    </source>
</reference>
<dbReference type="OMA" id="QCVQRNN"/>
<feature type="compositionally biased region" description="Basic and acidic residues" evidence="1">
    <location>
        <begin position="237"/>
        <end position="246"/>
    </location>
</feature>
<proteinExistence type="predicted"/>
<keyword evidence="3" id="KW-1185">Reference proteome</keyword>
<feature type="region of interest" description="Disordered" evidence="1">
    <location>
        <begin position="217"/>
        <end position="246"/>
    </location>
</feature>
<accession>A0A0M4EIN3</accession>
<evidence type="ECO:0000256" key="1">
    <source>
        <dbReference type="SAM" id="MobiDB-lite"/>
    </source>
</evidence>
<evidence type="ECO:0000313" key="3">
    <source>
        <dbReference type="Proteomes" id="UP000494163"/>
    </source>
</evidence>
<sequence length="246" mass="27674">MENTSEQQGENKDKEPTQHICIYLQNLRERLKLTVKQHSEMIQTSINIIKEIEEVSKMLTFTKSGPDQQSSKIRHLIQEFEGFRDITINTGDGSPRLSLSDVMDIRGLLSDFERLKESQALRDSLISFKRAKDSLEKVESLISQFSTNNVPEPQRSATQCSMPLSISSSSANRSLRERIQAFNKATEQGQNPAEHFSSCFNSRCNCEANAVNEVKPLAAPTSSRTFSGYEGDVDSEAEQRSSFKGQ</sequence>